<protein>
    <submittedName>
        <fullName evidence="9">Carbohydrate ABC transporter permease</fullName>
    </submittedName>
</protein>
<dbReference type="SUPFAM" id="SSF161098">
    <property type="entry name" value="MetI-like"/>
    <property type="match status" value="1"/>
</dbReference>
<organism evidence="9 10">
    <name type="scientific">Carboxydichorda subterranea</name>
    <dbReference type="NCBI Taxonomy" id="3109565"/>
    <lineage>
        <taxon>Bacteria</taxon>
        <taxon>Bacillati</taxon>
        <taxon>Bacillota</taxon>
        <taxon>Limnochordia</taxon>
        <taxon>Limnochordales</taxon>
        <taxon>Geochordaceae</taxon>
        <taxon>Carboxydichorda</taxon>
    </lineage>
</organism>
<name>A0ABZ1BVL6_9FIRM</name>
<feature type="transmembrane region" description="Helical" evidence="7">
    <location>
        <begin position="259"/>
        <end position="280"/>
    </location>
</feature>
<accession>A0ABZ1BVL6</accession>
<evidence type="ECO:0000313" key="10">
    <source>
        <dbReference type="Proteomes" id="UP001332192"/>
    </source>
</evidence>
<dbReference type="Pfam" id="PF00528">
    <property type="entry name" value="BPD_transp_1"/>
    <property type="match status" value="1"/>
</dbReference>
<dbReference type="CDD" id="cd06261">
    <property type="entry name" value="TM_PBP2"/>
    <property type="match status" value="1"/>
</dbReference>
<dbReference type="InterPro" id="IPR000515">
    <property type="entry name" value="MetI-like"/>
</dbReference>
<evidence type="ECO:0000313" key="9">
    <source>
        <dbReference type="EMBL" id="WRP16576.1"/>
    </source>
</evidence>
<evidence type="ECO:0000256" key="1">
    <source>
        <dbReference type="ARBA" id="ARBA00004651"/>
    </source>
</evidence>
<dbReference type="PANTHER" id="PTHR43744:SF8">
    <property type="entry name" value="SN-GLYCEROL-3-PHOSPHATE TRANSPORT SYSTEM PERMEASE PROTEIN UGPE"/>
    <property type="match status" value="1"/>
</dbReference>
<dbReference type="EMBL" id="CP141615">
    <property type="protein sequence ID" value="WRP16576.1"/>
    <property type="molecule type" value="Genomic_DNA"/>
</dbReference>
<proteinExistence type="inferred from homology"/>
<dbReference type="PROSITE" id="PS50928">
    <property type="entry name" value="ABC_TM1"/>
    <property type="match status" value="1"/>
</dbReference>
<evidence type="ECO:0000256" key="3">
    <source>
        <dbReference type="ARBA" id="ARBA00022475"/>
    </source>
</evidence>
<feature type="transmembrane region" description="Helical" evidence="7">
    <location>
        <begin position="30"/>
        <end position="51"/>
    </location>
</feature>
<keyword evidence="3" id="KW-1003">Cell membrane</keyword>
<sequence length="295" mass="32445">MVARESLELVQGSKRARRASPAVRRTARGVLFTGALVAIGLAMALPFLWMITSSFKPMREIFAYPPTLWPQSPTLDNYVTAFGRTPVARWFLNSAIVTGSITLSNVLADAMAAYAFARLRFPGKDVVFVLLLVTLMIPFHLTLVPLFLILRSLGLLNSLAGVIAPGLASILGVFLLRGFFADIPLELEEAARVDGAGEFQIFWRVAMPLARPALATVAIIVFVQSWGEFLLPLLVLNDRSAFTLPLGIRMFQGEYSTEWGQLMAVTFLADLPILVLFLMLQRHFIHGLTQGALKA</sequence>
<dbReference type="Proteomes" id="UP001332192">
    <property type="component" value="Chromosome"/>
</dbReference>
<comment type="similarity">
    <text evidence="7">Belongs to the binding-protein-dependent transport system permease family.</text>
</comment>
<keyword evidence="6 7" id="KW-0472">Membrane</keyword>
<feature type="transmembrane region" description="Helical" evidence="7">
    <location>
        <begin position="126"/>
        <end position="149"/>
    </location>
</feature>
<comment type="subcellular location">
    <subcellularLocation>
        <location evidence="1 7">Cell membrane</location>
        <topology evidence="1 7">Multi-pass membrane protein</topology>
    </subcellularLocation>
</comment>
<dbReference type="PANTHER" id="PTHR43744">
    <property type="entry name" value="ABC TRANSPORTER PERMEASE PROTEIN MG189-RELATED-RELATED"/>
    <property type="match status" value="1"/>
</dbReference>
<reference evidence="9 10" key="1">
    <citation type="journal article" date="2024" name="Front. Microbiol.">
        <title>Novel thermophilic genera Geochorda gen. nov. and Carboxydochorda gen. nov. from the deep terrestrial subsurface reveal the ecophysiological diversity in the class Limnochordia.</title>
        <authorList>
            <person name="Karnachuk O.V."/>
            <person name="Lukina A.P."/>
            <person name="Avakyan M.R."/>
            <person name="Kadnikov V.V."/>
            <person name="Begmatov S."/>
            <person name="Beletsky A.V."/>
            <person name="Vlasova K.G."/>
            <person name="Novikov A.A."/>
            <person name="Shcherbakova V.A."/>
            <person name="Mardanov A.V."/>
            <person name="Ravin N.V."/>
        </authorList>
    </citation>
    <scope>NUCLEOTIDE SEQUENCE [LARGE SCALE GENOMIC DNA]</scope>
    <source>
        <strain evidence="9 10">L945</strain>
    </source>
</reference>
<dbReference type="RefSeq" id="WP_324715849.1">
    <property type="nucleotide sequence ID" value="NZ_CP141615.1"/>
</dbReference>
<gene>
    <name evidence="9" type="ORF">U7230_10790</name>
</gene>
<feature type="transmembrane region" description="Helical" evidence="7">
    <location>
        <begin position="155"/>
        <end position="176"/>
    </location>
</feature>
<keyword evidence="10" id="KW-1185">Reference proteome</keyword>
<dbReference type="InterPro" id="IPR035906">
    <property type="entry name" value="MetI-like_sf"/>
</dbReference>
<keyword evidence="4 7" id="KW-0812">Transmembrane</keyword>
<evidence type="ECO:0000256" key="2">
    <source>
        <dbReference type="ARBA" id="ARBA00022448"/>
    </source>
</evidence>
<keyword evidence="2 7" id="KW-0813">Transport</keyword>
<feature type="transmembrane region" description="Helical" evidence="7">
    <location>
        <begin position="90"/>
        <end position="114"/>
    </location>
</feature>
<evidence type="ECO:0000256" key="6">
    <source>
        <dbReference type="ARBA" id="ARBA00023136"/>
    </source>
</evidence>
<feature type="domain" description="ABC transmembrane type-1" evidence="8">
    <location>
        <begin position="91"/>
        <end position="280"/>
    </location>
</feature>
<keyword evidence="5 7" id="KW-1133">Transmembrane helix</keyword>
<evidence type="ECO:0000256" key="4">
    <source>
        <dbReference type="ARBA" id="ARBA00022692"/>
    </source>
</evidence>
<evidence type="ECO:0000259" key="8">
    <source>
        <dbReference type="PROSITE" id="PS50928"/>
    </source>
</evidence>
<evidence type="ECO:0000256" key="5">
    <source>
        <dbReference type="ARBA" id="ARBA00022989"/>
    </source>
</evidence>
<dbReference type="Gene3D" id="1.10.3720.10">
    <property type="entry name" value="MetI-like"/>
    <property type="match status" value="1"/>
</dbReference>
<evidence type="ECO:0000256" key="7">
    <source>
        <dbReference type="RuleBase" id="RU363032"/>
    </source>
</evidence>